<evidence type="ECO:0000256" key="1">
    <source>
        <dbReference type="ARBA" id="ARBA00001947"/>
    </source>
</evidence>
<dbReference type="Proteomes" id="UP000314985">
    <property type="component" value="Chromosome 10"/>
</dbReference>
<dbReference type="GO" id="GO:0008270">
    <property type="term" value="F:zinc ion binding"/>
    <property type="evidence" value="ECO:0007669"/>
    <property type="project" value="InterPro"/>
</dbReference>
<dbReference type="Ensembl" id="ENSSSCT00070042618.1">
    <property type="protein sequence ID" value="ENSSSCP00070035847.1"/>
    <property type="gene ID" value="ENSSSCG00070021382.1"/>
</dbReference>
<accession>A0A4X1V2I3</accession>
<protein>
    <submittedName>
        <fullName evidence="9">Aminopeptidase O (putative)</fullName>
    </submittedName>
</protein>
<dbReference type="Proteomes" id="UP000694725">
    <property type="component" value="Unplaced"/>
</dbReference>
<evidence type="ECO:0000256" key="6">
    <source>
        <dbReference type="ARBA" id="ARBA00022833"/>
    </source>
</evidence>
<proteinExistence type="inferred from homology"/>
<dbReference type="Gene3D" id="1.25.40.320">
    <property type="entry name" value="Peptidase M1, leukotriene A4 hydrolase/aminopeptidase C-terminal domain"/>
    <property type="match status" value="1"/>
</dbReference>
<evidence type="ECO:0000256" key="3">
    <source>
        <dbReference type="ARBA" id="ARBA00022670"/>
    </source>
</evidence>
<organism evidence="9 10">
    <name type="scientific">Sus scrofa</name>
    <name type="common">Pig</name>
    <dbReference type="NCBI Taxonomy" id="9823"/>
    <lineage>
        <taxon>Eukaryota</taxon>
        <taxon>Metazoa</taxon>
        <taxon>Chordata</taxon>
        <taxon>Craniata</taxon>
        <taxon>Vertebrata</taxon>
        <taxon>Euteleostomi</taxon>
        <taxon>Mammalia</taxon>
        <taxon>Eutheria</taxon>
        <taxon>Laurasiatheria</taxon>
        <taxon>Artiodactyla</taxon>
        <taxon>Suina</taxon>
        <taxon>Suidae</taxon>
        <taxon>Sus</taxon>
    </lineage>
</organism>
<dbReference type="Proteomes" id="UP000694727">
    <property type="component" value="Unplaced"/>
</dbReference>
<dbReference type="GO" id="GO:0005730">
    <property type="term" value="C:nucleolus"/>
    <property type="evidence" value="ECO:0007669"/>
    <property type="project" value="InterPro"/>
</dbReference>
<dbReference type="SUPFAM" id="SSF48371">
    <property type="entry name" value="ARM repeat"/>
    <property type="match status" value="1"/>
</dbReference>
<dbReference type="GO" id="GO:0006508">
    <property type="term" value="P:proteolysis"/>
    <property type="evidence" value="ECO:0007669"/>
    <property type="project" value="UniProtKB-KW"/>
</dbReference>
<dbReference type="InterPro" id="IPR016024">
    <property type="entry name" value="ARM-type_fold"/>
</dbReference>
<evidence type="ECO:0000313" key="10">
    <source>
        <dbReference type="Proteomes" id="UP000314985"/>
    </source>
</evidence>
<feature type="domain" description="Peptidase M1 leukotriene A4 hydrolase/aminopeptidase C-terminal" evidence="8">
    <location>
        <begin position="73"/>
        <end position="219"/>
    </location>
</feature>
<gene>
    <name evidence="9" type="primary">AOPEP</name>
</gene>
<keyword evidence="5" id="KW-0378">Hydrolase</keyword>
<dbReference type="SMART" id="SM01263">
    <property type="entry name" value="Leuk-A4-hydro_C"/>
    <property type="match status" value="1"/>
</dbReference>
<dbReference type="InterPro" id="IPR033577">
    <property type="entry name" value="AOPep"/>
</dbReference>
<dbReference type="Ensembl" id="ENSSSCT00055002649.1">
    <property type="protein sequence ID" value="ENSSSCP00055002018.1"/>
    <property type="gene ID" value="ENSSSCG00055001436.1"/>
</dbReference>
<dbReference type="Ensembl" id="ENSSSCT00060019633.1">
    <property type="protein sequence ID" value="ENSSSCP00060007970.1"/>
    <property type="gene ID" value="ENSSSCG00060014789.1"/>
</dbReference>
<comment type="cofactor">
    <cofactor evidence="1">
        <name>Zn(2+)</name>
        <dbReference type="ChEBI" id="CHEBI:29105"/>
    </cofactor>
</comment>
<dbReference type="InterPro" id="IPR038502">
    <property type="entry name" value="M1_LTA-4_hydro/amino_C_sf"/>
</dbReference>
<dbReference type="Proteomes" id="UP000694720">
    <property type="component" value="Unplaced"/>
</dbReference>
<dbReference type="Pfam" id="PF09127">
    <property type="entry name" value="Leuk-A4-hydro_C"/>
    <property type="match status" value="1"/>
</dbReference>
<dbReference type="ExpressionAtlas" id="A0A4X1V2I3">
    <property type="expression patterns" value="baseline and differential"/>
</dbReference>
<keyword evidence="3" id="KW-0645">Protease</keyword>
<keyword evidence="4" id="KW-0479">Metal-binding</keyword>
<dbReference type="Proteomes" id="UP000694728">
    <property type="component" value="Unplaced"/>
</dbReference>
<reference evidence="9 10" key="1">
    <citation type="submission" date="2017-08" db="EMBL/GenBank/DDBJ databases">
        <title>USMARCv1.0.</title>
        <authorList>
            <person name="Hannum G.I."/>
            <person name="Koren S."/>
            <person name="Schroeder S.G."/>
            <person name="Chin S.C."/>
            <person name="Nonneman D.J."/>
            <person name="Becker S.A."/>
            <person name="Rosen B.D."/>
            <person name="Bickhart D.M."/>
            <person name="Putnam N.H."/>
            <person name="Green R.E."/>
            <person name="Tuggle C.K."/>
            <person name="Liu H."/>
            <person name="Rohrer G.A."/>
            <person name="Warr A."/>
            <person name="Hall R."/>
            <person name="Kim K."/>
            <person name="Hume D.A."/>
            <person name="Talbot R."/>
            <person name="Chow W."/>
            <person name="Howe K."/>
            <person name="Schwartz A.S."/>
            <person name="Watson M."/>
            <person name="Archibald A.L."/>
            <person name="Phillippy A.M."/>
            <person name="Smith T.P.L."/>
        </authorList>
    </citation>
    <scope>NUCLEOTIDE SEQUENCE [LARGE SCALE GENOMIC DNA]</scope>
</reference>
<keyword evidence="6" id="KW-0862">Zinc</keyword>
<dbReference type="InterPro" id="IPR015211">
    <property type="entry name" value="Peptidase_M1_C"/>
</dbReference>
<dbReference type="AlphaFoldDB" id="A0A4X1V2I3"/>
<dbReference type="Ensembl" id="ENSSSCT00035033949.1">
    <property type="protein sequence ID" value="ENSSSCP00035013401.1"/>
    <property type="gene ID" value="ENSSSCG00035025768.1"/>
</dbReference>
<dbReference type="Proteomes" id="UP000694724">
    <property type="component" value="Unplaced"/>
</dbReference>
<evidence type="ECO:0000256" key="7">
    <source>
        <dbReference type="ARBA" id="ARBA00023049"/>
    </source>
</evidence>
<keyword evidence="7" id="KW-0482">Metalloprotease</keyword>
<reference evidence="9" key="2">
    <citation type="submission" date="2025-05" db="UniProtKB">
        <authorList>
            <consortium name="Ensembl"/>
        </authorList>
    </citation>
    <scope>IDENTIFICATION</scope>
</reference>
<evidence type="ECO:0000256" key="2">
    <source>
        <dbReference type="ARBA" id="ARBA00010136"/>
    </source>
</evidence>
<evidence type="ECO:0000256" key="4">
    <source>
        <dbReference type="ARBA" id="ARBA00022723"/>
    </source>
</evidence>
<sequence length="220" mass="25840">MAIWTLRFLTRRESSGWPQGCGRFSRSALFPASGQHFYSHRGQETFSRTPEQPAGVGGGKPLQRERQAGEECGLARQVSAEVEKWVRVNRRPRKRKRRETEEVFAKLLPDQLLLLLEHLLEQTTLNPRTLQRLERTYHLPEQDAEVRHRWCELVVKHKYKKAYGHVERFLQEDQAMGIYLYGELMVNEDARQQQLARKCFELSKEQMDRSSAEVVAEMLF</sequence>
<dbReference type="Ensembl" id="ENSSSCT00025018155.1">
    <property type="protein sequence ID" value="ENSSSCP00025007324.1"/>
    <property type="gene ID" value="ENSSSCG00025013573.1"/>
</dbReference>
<evidence type="ECO:0000256" key="5">
    <source>
        <dbReference type="ARBA" id="ARBA00022801"/>
    </source>
</evidence>
<dbReference type="PANTHER" id="PTHR46627">
    <property type="entry name" value="AMINOPEPTIDASE O"/>
    <property type="match status" value="1"/>
</dbReference>
<dbReference type="Ensembl" id="ENSSSCT00065014625.1">
    <property type="protein sequence ID" value="ENSSSCP00065005953.1"/>
    <property type="gene ID" value="ENSSSCG00065010995.1"/>
</dbReference>
<dbReference type="Ensembl" id="ENSSSCT00045025065.1">
    <property type="protein sequence ID" value="ENSSSCP00045017313.1"/>
    <property type="gene ID" value="ENSSSCG00045014713.1"/>
</dbReference>
<dbReference type="GO" id="GO:0070006">
    <property type="term" value="F:metalloaminopeptidase activity"/>
    <property type="evidence" value="ECO:0007669"/>
    <property type="project" value="InterPro"/>
</dbReference>
<evidence type="ECO:0000313" key="9">
    <source>
        <dbReference type="Ensembl" id="ENSSSCP00070035847.1"/>
    </source>
</evidence>
<dbReference type="PANTHER" id="PTHR46627:SF1">
    <property type="entry name" value="AMINOPEPTIDASE O"/>
    <property type="match status" value="1"/>
</dbReference>
<comment type="similarity">
    <text evidence="2">Belongs to the peptidase M1 family.</text>
</comment>
<name>A0A4X1V2I3_PIG</name>
<dbReference type="Proteomes" id="UP000694723">
    <property type="component" value="Unplaced"/>
</dbReference>
<evidence type="ECO:0000259" key="8">
    <source>
        <dbReference type="SMART" id="SM01263"/>
    </source>
</evidence>
<dbReference type="FunFam" id="1.25.40.320:FF:000003">
    <property type="entry name" value="Aminopeptidase O isoform 1"/>
    <property type="match status" value="1"/>
</dbReference>